<dbReference type="Proteomes" id="UP001585018">
    <property type="component" value="Unassembled WGS sequence"/>
</dbReference>
<gene>
    <name evidence="1" type="ORF">VSS30_21760</name>
</gene>
<dbReference type="EMBL" id="JAYMRR010000012">
    <property type="protein sequence ID" value="MFB8751431.1"/>
    <property type="molecule type" value="Genomic_DNA"/>
</dbReference>
<sequence length="88" mass="8708">MCVHRSSCPAADVPAVDVPAADSTAVGSLSAGSPAAPAVAHVVAAHPEQGWNLLCDGTIVFDDTGELRPDGGVVAPRRVPAGRLAIAA</sequence>
<keyword evidence="2" id="KW-1185">Reference proteome</keyword>
<evidence type="ECO:0000313" key="1">
    <source>
        <dbReference type="EMBL" id="MFB8751431.1"/>
    </source>
</evidence>
<dbReference type="InterPro" id="IPR046041">
    <property type="entry name" value="DUF5999"/>
</dbReference>
<dbReference type="RefSeq" id="WP_376719384.1">
    <property type="nucleotide sequence ID" value="NZ_JAYMRR010000012.1"/>
</dbReference>
<accession>A0ABV5DFX2</accession>
<reference evidence="1 2" key="1">
    <citation type="submission" date="2024-01" db="EMBL/GenBank/DDBJ databases">
        <title>Genome mining of biosynthetic gene clusters to explore secondary metabolites of Streptomyces sp.</title>
        <authorList>
            <person name="Baig A."/>
            <person name="Ajitkumar Shintre N."/>
            <person name="Kumar H."/>
            <person name="Anbarasu A."/>
            <person name="Ramaiah S."/>
        </authorList>
    </citation>
    <scope>NUCLEOTIDE SEQUENCE [LARGE SCALE GENOMIC DNA]</scope>
    <source>
        <strain evidence="1 2">A03</strain>
    </source>
</reference>
<comment type="caution">
    <text evidence="1">The sequence shown here is derived from an EMBL/GenBank/DDBJ whole genome shotgun (WGS) entry which is preliminary data.</text>
</comment>
<organism evidence="1 2">
    <name type="scientific">Streptomyces parvulus</name>
    <dbReference type="NCBI Taxonomy" id="146923"/>
    <lineage>
        <taxon>Bacteria</taxon>
        <taxon>Bacillati</taxon>
        <taxon>Actinomycetota</taxon>
        <taxon>Actinomycetes</taxon>
        <taxon>Kitasatosporales</taxon>
        <taxon>Streptomycetaceae</taxon>
        <taxon>Streptomyces</taxon>
    </lineage>
</organism>
<evidence type="ECO:0000313" key="2">
    <source>
        <dbReference type="Proteomes" id="UP001585018"/>
    </source>
</evidence>
<protein>
    <submittedName>
        <fullName evidence="1">DUF5999 family protein</fullName>
    </submittedName>
</protein>
<proteinExistence type="predicted"/>
<name>A0ABV5DFX2_9ACTN</name>
<dbReference type="Pfam" id="PF19462">
    <property type="entry name" value="DUF5999"/>
    <property type="match status" value="1"/>
</dbReference>